<comment type="caution">
    <text evidence="2">The sequence shown here is derived from an EMBL/GenBank/DDBJ whole genome shotgun (WGS) entry which is preliminary data.</text>
</comment>
<gene>
    <name evidence="2" type="ORF">CQW23_33410</name>
</gene>
<dbReference type="EMBL" id="MLFT02000572">
    <property type="protein sequence ID" value="PHT26973.1"/>
    <property type="molecule type" value="Genomic_DNA"/>
</dbReference>
<reference evidence="3" key="2">
    <citation type="journal article" date="2017" name="J. Anim. Genet.">
        <title>Multiple reference genome sequences of hot pepper reveal the massive evolution of plant disease resistance genes by retroduplication.</title>
        <authorList>
            <person name="Kim S."/>
            <person name="Park J."/>
            <person name="Yeom S.-I."/>
            <person name="Kim Y.-M."/>
            <person name="Seo E."/>
            <person name="Kim K.-T."/>
            <person name="Kim M.-S."/>
            <person name="Lee J.M."/>
            <person name="Cheong K."/>
            <person name="Shin H.-S."/>
            <person name="Kim S.-B."/>
            <person name="Han K."/>
            <person name="Lee J."/>
            <person name="Park M."/>
            <person name="Lee H.-A."/>
            <person name="Lee H.-Y."/>
            <person name="Lee Y."/>
            <person name="Oh S."/>
            <person name="Lee J.H."/>
            <person name="Choi E."/>
            <person name="Choi E."/>
            <person name="Lee S.E."/>
            <person name="Jeon J."/>
            <person name="Kim H."/>
            <person name="Choi G."/>
            <person name="Song H."/>
            <person name="Lee J."/>
            <person name="Lee S.-C."/>
            <person name="Kwon J.-K."/>
            <person name="Lee H.-Y."/>
            <person name="Koo N."/>
            <person name="Hong Y."/>
            <person name="Kim R.W."/>
            <person name="Kang W.-H."/>
            <person name="Huh J.H."/>
            <person name="Kang B.-C."/>
            <person name="Yang T.-J."/>
            <person name="Lee Y.-H."/>
            <person name="Bennetzen J.L."/>
            <person name="Choi D."/>
        </authorList>
    </citation>
    <scope>NUCLEOTIDE SEQUENCE [LARGE SCALE GENOMIC DNA]</scope>
    <source>
        <strain evidence="3">cv. PBC81</strain>
    </source>
</reference>
<reference evidence="2 3" key="1">
    <citation type="journal article" date="2017" name="Genome Biol.">
        <title>New reference genome sequences of hot pepper reveal the massive evolution of plant disease-resistance genes by retroduplication.</title>
        <authorList>
            <person name="Kim S."/>
            <person name="Park J."/>
            <person name="Yeom S.I."/>
            <person name="Kim Y.M."/>
            <person name="Seo E."/>
            <person name="Kim K.T."/>
            <person name="Kim M.S."/>
            <person name="Lee J.M."/>
            <person name="Cheong K."/>
            <person name="Shin H.S."/>
            <person name="Kim S.B."/>
            <person name="Han K."/>
            <person name="Lee J."/>
            <person name="Park M."/>
            <person name="Lee H.A."/>
            <person name="Lee H.Y."/>
            <person name="Lee Y."/>
            <person name="Oh S."/>
            <person name="Lee J.H."/>
            <person name="Choi E."/>
            <person name="Choi E."/>
            <person name="Lee S.E."/>
            <person name="Jeon J."/>
            <person name="Kim H."/>
            <person name="Choi G."/>
            <person name="Song H."/>
            <person name="Lee J."/>
            <person name="Lee S.C."/>
            <person name="Kwon J.K."/>
            <person name="Lee H.Y."/>
            <person name="Koo N."/>
            <person name="Hong Y."/>
            <person name="Kim R.W."/>
            <person name="Kang W.H."/>
            <person name="Huh J.H."/>
            <person name="Kang B.C."/>
            <person name="Yang T.J."/>
            <person name="Lee Y.H."/>
            <person name="Bennetzen J.L."/>
            <person name="Choi D."/>
        </authorList>
    </citation>
    <scope>NUCLEOTIDE SEQUENCE [LARGE SCALE GENOMIC DNA]</scope>
    <source>
        <strain evidence="3">cv. PBC81</strain>
    </source>
</reference>
<evidence type="ECO:0000313" key="3">
    <source>
        <dbReference type="Proteomes" id="UP000224567"/>
    </source>
</evidence>
<organism evidence="2 3">
    <name type="scientific">Capsicum baccatum</name>
    <name type="common">Peruvian pepper</name>
    <dbReference type="NCBI Taxonomy" id="33114"/>
    <lineage>
        <taxon>Eukaryota</taxon>
        <taxon>Viridiplantae</taxon>
        <taxon>Streptophyta</taxon>
        <taxon>Embryophyta</taxon>
        <taxon>Tracheophyta</taxon>
        <taxon>Spermatophyta</taxon>
        <taxon>Magnoliopsida</taxon>
        <taxon>eudicotyledons</taxon>
        <taxon>Gunneridae</taxon>
        <taxon>Pentapetalae</taxon>
        <taxon>asterids</taxon>
        <taxon>lamiids</taxon>
        <taxon>Solanales</taxon>
        <taxon>Solanaceae</taxon>
        <taxon>Solanoideae</taxon>
        <taxon>Capsiceae</taxon>
        <taxon>Capsicum</taxon>
    </lineage>
</organism>
<dbReference type="AlphaFoldDB" id="A0A2G2V1X5"/>
<dbReference type="OrthoDB" id="1938127at2759"/>
<dbReference type="PANTHER" id="PTHR47491:SF5">
    <property type="entry name" value="CAP-GLY DOMAIN LINKER"/>
    <property type="match status" value="1"/>
</dbReference>
<evidence type="ECO:0000313" key="2">
    <source>
        <dbReference type="EMBL" id="PHT26973.1"/>
    </source>
</evidence>
<sequence length="115" mass="12810">MQMTAQSPTTSRQGRVLPSSLTIRTFATRGSGKKNFMDLSKSPHGHSKKVHPKKSGHDSRRDLNVPVLIRTIRRSTKEKVQIASEVSSMLRNQVAERASAKEEANILQAELDSRT</sequence>
<keyword evidence="3" id="KW-1185">Reference proteome</keyword>
<feature type="compositionally biased region" description="Basic residues" evidence="1">
    <location>
        <begin position="43"/>
        <end position="54"/>
    </location>
</feature>
<protein>
    <submittedName>
        <fullName evidence="2">Uncharacterized protein</fullName>
    </submittedName>
</protein>
<accession>A0A2G2V1X5</accession>
<evidence type="ECO:0000256" key="1">
    <source>
        <dbReference type="SAM" id="MobiDB-lite"/>
    </source>
</evidence>
<feature type="region of interest" description="Disordered" evidence="1">
    <location>
        <begin position="1"/>
        <end position="64"/>
    </location>
</feature>
<dbReference type="Proteomes" id="UP000224567">
    <property type="component" value="Unassembled WGS sequence"/>
</dbReference>
<proteinExistence type="predicted"/>
<dbReference type="PANTHER" id="PTHR47491">
    <property type="entry name" value="CAP-GLY DOMAIN LINKER"/>
    <property type="match status" value="1"/>
</dbReference>
<feature type="compositionally biased region" description="Polar residues" evidence="1">
    <location>
        <begin position="1"/>
        <end position="25"/>
    </location>
</feature>
<name>A0A2G2V1X5_CAPBA</name>